<reference evidence="2" key="1">
    <citation type="journal article" date="2020" name="Microb. Genom.">
        <title>Genetic diversity of clinical and environmental Mucorales isolates obtained from an investigation of mucormycosis cases among solid organ transplant recipients.</title>
        <authorList>
            <person name="Nguyen M.H."/>
            <person name="Kaul D."/>
            <person name="Muto C."/>
            <person name="Cheng S.J."/>
            <person name="Richter R.A."/>
            <person name="Bruno V.M."/>
            <person name="Liu G."/>
            <person name="Beyhan S."/>
            <person name="Sundermann A.J."/>
            <person name="Mounaud S."/>
            <person name="Pasculle A.W."/>
            <person name="Nierman W.C."/>
            <person name="Driscoll E."/>
            <person name="Cumbie R."/>
            <person name="Clancy C.J."/>
            <person name="Dupont C.L."/>
        </authorList>
    </citation>
    <scope>NUCLEOTIDE SEQUENCE</scope>
    <source>
        <strain evidence="2">GL11</strain>
    </source>
</reference>
<proteinExistence type="predicted"/>
<organism evidence="2 3">
    <name type="scientific">Rhizopus oryzae</name>
    <name type="common">Mucormycosis agent</name>
    <name type="synonym">Rhizopus arrhizus var. delemar</name>
    <dbReference type="NCBI Taxonomy" id="64495"/>
    <lineage>
        <taxon>Eukaryota</taxon>
        <taxon>Fungi</taxon>
        <taxon>Fungi incertae sedis</taxon>
        <taxon>Mucoromycota</taxon>
        <taxon>Mucoromycotina</taxon>
        <taxon>Mucoromycetes</taxon>
        <taxon>Mucorales</taxon>
        <taxon>Mucorineae</taxon>
        <taxon>Rhizopodaceae</taxon>
        <taxon>Rhizopus</taxon>
    </lineage>
</organism>
<evidence type="ECO:0000313" key="3">
    <source>
        <dbReference type="Proteomes" id="UP000716291"/>
    </source>
</evidence>
<comment type="caution">
    <text evidence="2">The sequence shown here is derived from an EMBL/GenBank/DDBJ whole genome shotgun (WGS) entry which is preliminary data.</text>
</comment>
<feature type="signal peptide" evidence="1">
    <location>
        <begin position="1"/>
        <end position="22"/>
    </location>
</feature>
<dbReference type="AlphaFoldDB" id="A0A9P7BJQ1"/>
<dbReference type="EMBL" id="JAANQT010008721">
    <property type="protein sequence ID" value="KAG1280234.1"/>
    <property type="molecule type" value="Genomic_DNA"/>
</dbReference>
<keyword evidence="1" id="KW-0732">Signal</keyword>
<feature type="chain" id="PRO_5040173001" description="Secreted protein" evidence="1">
    <location>
        <begin position="23"/>
        <end position="111"/>
    </location>
</feature>
<evidence type="ECO:0000313" key="2">
    <source>
        <dbReference type="EMBL" id="KAG1280234.1"/>
    </source>
</evidence>
<gene>
    <name evidence="2" type="ORF">G6F64_014538</name>
</gene>
<accession>A0A9P7BJQ1</accession>
<protein>
    <recommendedName>
        <fullName evidence="4">Secreted protein</fullName>
    </recommendedName>
</protein>
<name>A0A9P7BJQ1_RHIOR</name>
<keyword evidence="3" id="KW-1185">Reference proteome</keyword>
<dbReference type="Proteomes" id="UP000716291">
    <property type="component" value="Unassembled WGS sequence"/>
</dbReference>
<sequence>MGAGRHILHRVIVLAVIGQIVGLQELAHGLLAVHRVDGEIGAAMEHQYRQRSRRRRSGTLPGQPAVAVGRVDAACQQCIGAAGNRGRALEHAAGMDGTGGKHVRTRCGSTL</sequence>
<evidence type="ECO:0008006" key="4">
    <source>
        <dbReference type="Google" id="ProtNLM"/>
    </source>
</evidence>
<evidence type="ECO:0000256" key="1">
    <source>
        <dbReference type="SAM" id="SignalP"/>
    </source>
</evidence>